<accession>A0ABT7MX46</accession>
<dbReference type="Proteomes" id="UP001235064">
    <property type="component" value="Unassembled WGS sequence"/>
</dbReference>
<feature type="compositionally biased region" description="Polar residues" evidence="1">
    <location>
        <begin position="205"/>
        <end position="219"/>
    </location>
</feature>
<keyword evidence="4" id="KW-1185">Reference proteome</keyword>
<keyword evidence="2" id="KW-0812">Transmembrane</keyword>
<evidence type="ECO:0000256" key="1">
    <source>
        <dbReference type="SAM" id="MobiDB-lite"/>
    </source>
</evidence>
<feature type="region of interest" description="Disordered" evidence="1">
    <location>
        <begin position="205"/>
        <end position="228"/>
    </location>
</feature>
<keyword evidence="2" id="KW-1133">Transmembrane helix</keyword>
<keyword evidence="2" id="KW-0472">Membrane</keyword>
<feature type="transmembrane region" description="Helical" evidence="2">
    <location>
        <begin position="12"/>
        <end position="34"/>
    </location>
</feature>
<dbReference type="EMBL" id="JASXSZ010000002">
    <property type="protein sequence ID" value="MDL9979024.1"/>
    <property type="molecule type" value="Genomic_DNA"/>
</dbReference>
<evidence type="ECO:0000313" key="4">
    <source>
        <dbReference type="Proteomes" id="UP001235064"/>
    </source>
</evidence>
<feature type="transmembrane region" description="Helical" evidence="2">
    <location>
        <begin position="46"/>
        <end position="68"/>
    </location>
</feature>
<dbReference type="RefSeq" id="WP_286287900.1">
    <property type="nucleotide sequence ID" value="NZ_JASXSZ010000002.1"/>
</dbReference>
<reference evidence="3 4" key="1">
    <citation type="submission" date="2023-06" db="EMBL/GenBank/DDBJ databases">
        <title>Microbacterium sp. nov., isolated from a waste landfill.</title>
        <authorList>
            <person name="Wen W."/>
        </authorList>
    </citation>
    <scope>NUCLEOTIDE SEQUENCE [LARGE SCALE GENOMIC DNA]</scope>
    <source>
        <strain evidence="3 4">ASV49</strain>
    </source>
</reference>
<organism evidence="3 4">
    <name type="scientific">Microbacterium candidum</name>
    <dbReference type="NCBI Taxonomy" id="3041922"/>
    <lineage>
        <taxon>Bacteria</taxon>
        <taxon>Bacillati</taxon>
        <taxon>Actinomycetota</taxon>
        <taxon>Actinomycetes</taxon>
        <taxon>Micrococcales</taxon>
        <taxon>Microbacteriaceae</taxon>
        <taxon>Microbacterium</taxon>
    </lineage>
</organism>
<proteinExistence type="predicted"/>
<evidence type="ECO:0000256" key="2">
    <source>
        <dbReference type="SAM" id="Phobius"/>
    </source>
</evidence>
<sequence>MNRHPSDTKPKIFARTAAAAGTWIIVVGLVLWTLSRLALSGSSSAIAPILIALMIAVVLFALLCIVRVGEVRRNRIRRESPRSFVDLVAISRDTISQLNEMTVAGGVENRVSSSPISVLRIDRGHMEIVGGRTFGIGGKPQVLLSMPLSQDAEFSVSRAADGVFMVKVWHLQQTIDGRRYALDMRPSHALFGLIPWSYSRTQMNSAVDRMQSQQRSIDNPDSLISDGG</sequence>
<comment type="caution">
    <text evidence="3">The sequence shown here is derived from an EMBL/GenBank/DDBJ whole genome shotgun (WGS) entry which is preliminary data.</text>
</comment>
<evidence type="ECO:0000313" key="3">
    <source>
        <dbReference type="EMBL" id="MDL9979024.1"/>
    </source>
</evidence>
<name>A0ABT7MX46_9MICO</name>
<protein>
    <submittedName>
        <fullName evidence="3">Uncharacterized protein</fullName>
    </submittedName>
</protein>
<gene>
    <name evidence="3" type="ORF">QSV35_06745</name>
</gene>